<dbReference type="GeneID" id="104786581"/>
<reference evidence="2" key="2">
    <citation type="journal article" date="2014" name="Nat. Commun.">
        <title>The emerging biofuel crop Camelina sativa retains a highly undifferentiated hexaploid genome structure.</title>
        <authorList>
            <person name="Kagale S."/>
            <person name="Koh C."/>
            <person name="Nixon J."/>
            <person name="Bollina V."/>
            <person name="Clarke W.E."/>
            <person name="Tuteja R."/>
            <person name="Spillane C."/>
            <person name="Robinson S.J."/>
            <person name="Links M.G."/>
            <person name="Clarke C."/>
            <person name="Higgins E.E."/>
            <person name="Huebert T."/>
            <person name="Sharpe A.G."/>
            <person name="Parkin I.A."/>
        </authorList>
    </citation>
    <scope>NUCLEOTIDE SEQUENCE [LARGE SCALE GENOMIC DNA]</scope>
    <source>
        <strain evidence="2">r\DH55</strain>
    </source>
</reference>
<keyword evidence="1" id="KW-0472">Membrane</keyword>
<dbReference type="Proteomes" id="UP000694864">
    <property type="component" value="Chromosome 5"/>
</dbReference>
<organism evidence="2 3">
    <name type="scientific">Camelina sativa</name>
    <name type="common">False flax</name>
    <name type="synonym">Myagrum sativum</name>
    <dbReference type="NCBI Taxonomy" id="90675"/>
    <lineage>
        <taxon>Eukaryota</taxon>
        <taxon>Viridiplantae</taxon>
        <taxon>Streptophyta</taxon>
        <taxon>Embryophyta</taxon>
        <taxon>Tracheophyta</taxon>
        <taxon>Spermatophyta</taxon>
        <taxon>Magnoliopsida</taxon>
        <taxon>eudicotyledons</taxon>
        <taxon>Gunneridae</taxon>
        <taxon>Pentapetalae</taxon>
        <taxon>rosids</taxon>
        <taxon>malvids</taxon>
        <taxon>Brassicales</taxon>
        <taxon>Brassicaceae</taxon>
        <taxon>Camelineae</taxon>
        <taxon>Camelina</taxon>
    </lineage>
</organism>
<proteinExistence type="predicted"/>
<reference evidence="3 4" key="3">
    <citation type="submission" date="2025-05" db="UniProtKB">
        <authorList>
            <consortium name="RefSeq"/>
        </authorList>
    </citation>
    <scope>IDENTIFICATION</scope>
    <source>
        <tissue evidence="3 4">Leaf</tissue>
    </source>
</reference>
<accession>A0ABM1RQW5</accession>
<name>A0ABM1RQW5_CAMSA</name>
<feature type="transmembrane region" description="Helical" evidence="1">
    <location>
        <begin position="58"/>
        <end position="75"/>
    </location>
</feature>
<evidence type="ECO:0000313" key="4">
    <source>
        <dbReference type="RefSeq" id="XP_019101483.1"/>
    </source>
</evidence>
<keyword evidence="1" id="KW-1133">Transmembrane helix</keyword>
<keyword evidence="2" id="KW-1185">Reference proteome</keyword>
<evidence type="ECO:0000313" key="2">
    <source>
        <dbReference type="Proteomes" id="UP000694864"/>
    </source>
</evidence>
<sequence length="103" mass="11766">MYSEAQAVLSSSCSLHPPLVFSTSFMALVYALSHFSLFQRFFFVSEESFFFGLFLKRLKLCFHVCLAGNIVFFLFDELTGHICHALWEAKRGVFQGTYSMVLA</sequence>
<reference evidence="2" key="1">
    <citation type="journal article" date="1997" name="Nucleic Acids Res.">
        <title>tRNAscan-SE: a program for improved detection of transfer RNA genes in genomic sequence.</title>
        <authorList>
            <person name="Lowe T.M."/>
            <person name="Eddy S.R."/>
        </authorList>
    </citation>
    <scope>NUCLEOTIDE SEQUENCE [LARGE SCALE GENOMIC DNA]</scope>
    <source>
        <strain evidence="2">r\DH55</strain>
    </source>
</reference>
<dbReference type="GeneID" id="104786955"/>
<protein>
    <submittedName>
        <fullName evidence="3">Uncharacterized protein LOC104786581 isoform X1</fullName>
    </submittedName>
    <submittedName>
        <fullName evidence="4">Uncharacterized protein LOC104786955 isoform X1</fullName>
    </submittedName>
</protein>
<dbReference type="RefSeq" id="XP_019101483.1">
    <property type="nucleotide sequence ID" value="XM_019245938.1"/>
</dbReference>
<evidence type="ECO:0000313" key="3">
    <source>
        <dbReference type="RefSeq" id="XP_019101403.1"/>
    </source>
</evidence>
<dbReference type="RefSeq" id="XP_019101403.1">
    <property type="nucleotide sequence ID" value="XM_019245858.1"/>
</dbReference>
<gene>
    <name evidence="3" type="primary">LOC104786581</name>
    <name evidence="4" type="synonym">LOC104786955</name>
</gene>
<feature type="transmembrane region" description="Helical" evidence="1">
    <location>
        <begin position="19"/>
        <end position="38"/>
    </location>
</feature>
<evidence type="ECO:0000256" key="1">
    <source>
        <dbReference type="SAM" id="Phobius"/>
    </source>
</evidence>
<keyword evidence="1" id="KW-0812">Transmembrane</keyword>